<dbReference type="InterPro" id="IPR002347">
    <property type="entry name" value="SDR_fam"/>
</dbReference>
<name>A0ABU1PWK6_9PSEU</name>
<accession>A0ABU1PWK6</accession>
<keyword evidence="3" id="KW-1185">Reference proteome</keyword>
<dbReference type="Proteomes" id="UP001268819">
    <property type="component" value="Unassembled WGS sequence"/>
</dbReference>
<proteinExistence type="predicted"/>
<dbReference type="InterPro" id="IPR036291">
    <property type="entry name" value="NAD(P)-bd_dom_sf"/>
</dbReference>
<comment type="caution">
    <text evidence="2">The sequence shown here is derived from an EMBL/GenBank/DDBJ whole genome shotgun (WGS) entry which is preliminary data.</text>
</comment>
<feature type="region of interest" description="Disordered" evidence="1">
    <location>
        <begin position="1"/>
        <end position="20"/>
    </location>
</feature>
<gene>
    <name evidence="2" type="ORF">J2S66_002918</name>
</gene>
<dbReference type="RefSeq" id="WP_310307548.1">
    <property type="nucleotide sequence ID" value="NZ_BAAAXB010000001.1"/>
</dbReference>
<dbReference type="Gene3D" id="3.40.50.720">
    <property type="entry name" value="NAD(P)-binding Rossmann-like Domain"/>
    <property type="match status" value="1"/>
</dbReference>
<dbReference type="Pfam" id="PF00106">
    <property type="entry name" value="adh_short"/>
    <property type="match status" value="1"/>
</dbReference>
<evidence type="ECO:0000313" key="3">
    <source>
        <dbReference type="Proteomes" id="UP001268819"/>
    </source>
</evidence>
<reference evidence="2 3" key="1">
    <citation type="submission" date="2023-07" db="EMBL/GenBank/DDBJ databases">
        <title>Sequencing the genomes of 1000 actinobacteria strains.</title>
        <authorList>
            <person name="Klenk H.-P."/>
        </authorList>
    </citation>
    <scope>NUCLEOTIDE SEQUENCE [LARGE SCALE GENOMIC DNA]</scope>
    <source>
        <strain evidence="2 3">DSM 43749</strain>
    </source>
</reference>
<evidence type="ECO:0000256" key="1">
    <source>
        <dbReference type="SAM" id="MobiDB-lite"/>
    </source>
</evidence>
<protein>
    <submittedName>
        <fullName evidence="2">NAD(P)-dependent dehydrogenase (Short-subunit alcohol dehydrogenase family)</fullName>
    </submittedName>
</protein>
<evidence type="ECO:0000313" key="2">
    <source>
        <dbReference type="EMBL" id="MDR6594534.1"/>
    </source>
</evidence>
<sequence length="68" mass="6849">MRKGPDPADARQGGGNAGVKSFQGQAACVAARHGVVGFTRAAALDHAAAGVRVNAIRPVASADIEKRP</sequence>
<dbReference type="SUPFAM" id="SSF51735">
    <property type="entry name" value="NAD(P)-binding Rossmann-fold domains"/>
    <property type="match status" value="1"/>
</dbReference>
<dbReference type="EMBL" id="JAVDSG010000001">
    <property type="protein sequence ID" value="MDR6594534.1"/>
    <property type="molecule type" value="Genomic_DNA"/>
</dbReference>
<organism evidence="2 3">
    <name type="scientific">Saccharothrix longispora</name>
    <dbReference type="NCBI Taxonomy" id="33920"/>
    <lineage>
        <taxon>Bacteria</taxon>
        <taxon>Bacillati</taxon>
        <taxon>Actinomycetota</taxon>
        <taxon>Actinomycetes</taxon>
        <taxon>Pseudonocardiales</taxon>
        <taxon>Pseudonocardiaceae</taxon>
        <taxon>Saccharothrix</taxon>
    </lineage>
</organism>